<keyword evidence="2" id="KW-1185">Reference proteome</keyword>
<dbReference type="EMBL" id="ML995506">
    <property type="protein sequence ID" value="KAF2137140.1"/>
    <property type="molecule type" value="Genomic_DNA"/>
</dbReference>
<evidence type="ECO:0000313" key="1">
    <source>
        <dbReference type="EMBL" id="KAF2137140.1"/>
    </source>
</evidence>
<dbReference type="AlphaFoldDB" id="A0A6A6AZC9"/>
<protein>
    <submittedName>
        <fullName evidence="1">Uncharacterized protein</fullName>
    </submittedName>
</protein>
<dbReference type="RefSeq" id="XP_033392858.1">
    <property type="nucleotide sequence ID" value="XM_033535052.1"/>
</dbReference>
<gene>
    <name evidence="1" type="ORF">K452DRAFT_113007</name>
</gene>
<reference evidence="1" key="1">
    <citation type="journal article" date="2020" name="Stud. Mycol.">
        <title>101 Dothideomycetes genomes: a test case for predicting lifestyles and emergence of pathogens.</title>
        <authorList>
            <person name="Haridas S."/>
            <person name="Albert R."/>
            <person name="Binder M."/>
            <person name="Bloem J."/>
            <person name="Labutti K."/>
            <person name="Salamov A."/>
            <person name="Andreopoulos B."/>
            <person name="Baker S."/>
            <person name="Barry K."/>
            <person name="Bills G."/>
            <person name="Bluhm B."/>
            <person name="Cannon C."/>
            <person name="Castanera R."/>
            <person name="Culley D."/>
            <person name="Daum C."/>
            <person name="Ezra D."/>
            <person name="Gonzalez J."/>
            <person name="Henrissat B."/>
            <person name="Kuo A."/>
            <person name="Liang C."/>
            <person name="Lipzen A."/>
            <person name="Lutzoni F."/>
            <person name="Magnuson J."/>
            <person name="Mondo S."/>
            <person name="Nolan M."/>
            <person name="Ohm R."/>
            <person name="Pangilinan J."/>
            <person name="Park H.-J."/>
            <person name="Ramirez L."/>
            <person name="Alfaro M."/>
            <person name="Sun H."/>
            <person name="Tritt A."/>
            <person name="Yoshinaga Y."/>
            <person name="Zwiers L.-H."/>
            <person name="Turgeon B."/>
            <person name="Goodwin S."/>
            <person name="Spatafora J."/>
            <person name="Crous P."/>
            <person name="Grigoriev I."/>
        </authorList>
    </citation>
    <scope>NUCLEOTIDE SEQUENCE</scope>
    <source>
        <strain evidence="1">CBS 121167</strain>
    </source>
</reference>
<sequence length="108" mass="12057">MGICLTQERCIQSLPGIRRGRLHKRQIDAGGTARTVASRPCARTDAIFRRTRLRPRRPSLYQDVDAASFTVSALALAALTSRRSLWTVSSFATHLTQPSLLRQRRVPG</sequence>
<evidence type="ECO:0000313" key="2">
    <source>
        <dbReference type="Proteomes" id="UP000799438"/>
    </source>
</evidence>
<name>A0A6A6AZC9_9PEZI</name>
<organism evidence="1 2">
    <name type="scientific">Aplosporella prunicola CBS 121167</name>
    <dbReference type="NCBI Taxonomy" id="1176127"/>
    <lineage>
        <taxon>Eukaryota</taxon>
        <taxon>Fungi</taxon>
        <taxon>Dikarya</taxon>
        <taxon>Ascomycota</taxon>
        <taxon>Pezizomycotina</taxon>
        <taxon>Dothideomycetes</taxon>
        <taxon>Dothideomycetes incertae sedis</taxon>
        <taxon>Botryosphaeriales</taxon>
        <taxon>Aplosporellaceae</taxon>
        <taxon>Aplosporella</taxon>
    </lineage>
</organism>
<dbReference type="Proteomes" id="UP000799438">
    <property type="component" value="Unassembled WGS sequence"/>
</dbReference>
<dbReference type="GeneID" id="54292546"/>
<proteinExistence type="predicted"/>
<accession>A0A6A6AZC9</accession>